<feature type="domain" description="Ubiquitin-like" evidence="1">
    <location>
        <begin position="3"/>
        <end position="67"/>
    </location>
</feature>
<evidence type="ECO:0000313" key="3">
    <source>
        <dbReference type="Proteomes" id="UP001168877"/>
    </source>
</evidence>
<sequence length="159" mass="18439">MAATVLFTITGGEVVPEIEMPVSATVLELKKKIELVLNLKVERQTLRYDNEEINNDQSIAYYDFKKNVATLVLHFKLLSGKPKFNLLVKSNREEFNVKVKETTLVAEVKKKVEKHSYSIKYLDFYHLSTKMDDDDLPLSAYYVSEGSEIDVKHKFHPYY</sequence>
<dbReference type="PROSITE" id="PS50053">
    <property type="entry name" value="UBIQUITIN_2"/>
    <property type="match status" value="1"/>
</dbReference>
<evidence type="ECO:0000313" key="2">
    <source>
        <dbReference type="EMBL" id="KAK0606509.1"/>
    </source>
</evidence>
<accession>A0AA39TKG5</accession>
<dbReference type="GO" id="GO:0043130">
    <property type="term" value="F:ubiquitin binding"/>
    <property type="evidence" value="ECO:0007669"/>
    <property type="project" value="TreeGrafter"/>
</dbReference>
<protein>
    <recommendedName>
        <fullName evidence="1">Ubiquitin-like domain-containing protein</fullName>
    </recommendedName>
</protein>
<dbReference type="GO" id="GO:0031593">
    <property type="term" value="F:polyubiquitin modification-dependent protein binding"/>
    <property type="evidence" value="ECO:0007669"/>
    <property type="project" value="TreeGrafter"/>
</dbReference>
<dbReference type="PANTHER" id="PTHR10621">
    <property type="entry name" value="UV EXCISION REPAIR PROTEIN RAD23"/>
    <property type="match status" value="1"/>
</dbReference>
<dbReference type="SMART" id="SM00213">
    <property type="entry name" value="UBQ"/>
    <property type="match status" value="2"/>
</dbReference>
<dbReference type="GO" id="GO:0070628">
    <property type="term" value="F:proteasome binding"/>
    <property type="evidence" value="ECO:0007669"/>
    <property type="project" value="TreeGrafter"/>
</dbReference>
<dbReference type="Gene3D" id="3.10.20.90">
    <property type="entry name" value="Phosphatidylinositol 3-kinase Catalytic Subunit, Chain A, domain 1"/>
    <property type="match status" value="2"/>
</dbReference>
<dbReference type="Proteomes" id="UP001168877">
    <property type="component" value="Unassembled WGS sequence"/>
</dbReference>
<organism evidence="2 3">
    <name type="scientific">Acer saccharum</name>
    <name type="common">Sugar maple</name>
    <dbReference type="NCBI Taxonomy" id="4024"/>
    <lineage>
        <taxon>Eukaryota</taxon>
        <taxon>Viridiplantae</taxon>
        <taxon>Streptophyta</taxon>
        <taxon>Embryophyta</taxon>
        <taxon>Tracheophyta</taxon>
        <taxon>Spermatophyta</taxon>
        <taxon>Magnoliopsida</taxon>
        <taxon>eudicotyledons</taxon>
        <taxon>Gunneridae</taxon>
        <taxon>Pentapetalae</taxon>
        <taxon>rosids</taxon>
        <taxon>malvids</taxon>
        <taxon>Sapindales</taxon>
        <taxon>Sapindaceae</taxon>
        <taxon>Hippocastanoideae</taxon>
        <taxon>Acereae</taxon>
        <taxon>Acer</taxon>
    </lineage>
</organism>
<reference evidence="2" key="1">
    <citation type="journal article" date="2022" name="Plant J.">
        <title>Strategies of tolerance reflected in two North American maple genomes.</title>
        <authorList>
            <person name="McEvoy S.L."/>
            <person name="Sezen U.U."/>
            <person name="Trouern-Trend A."/>
            <person name="McMahon S.M."/>
            <person name="Schaberg P.G."/>
            <person name="Yang J."/>
            <person name="Wegrzyn J.L."/>
            <person name="Swenson N.G."/>
        </authorList>
    </citation>
    <scope>NUCLEOTIDE SEQUENCE</scope>
    <source>
        <strain evidence="2">NS2018</strain>
    </source>
</reference>
<proteinExistence type="predicted"/>
<dbReference type="CDD" id="cd17039">
    <property type="entry name" value="Ubl_ubiquitin_like"/>
    <property type="match status" value="1"/>
</dbReference>
<dbReference type="PANTHER" id="PTHR10621:SF63">
    <property type="entry name" value="UBIQUITIN-LIKE DOMAIN-CONTAINING PROTEIN"/>
    <property type="match status" value="1"/>
</dbReference>
<dbReference type="InterPro" id="IPR000626">
    <property type="entry name" value="Ubiquitin-like_dom"/>
</dbReference>
<dbReference type="GO" id="GO:0005829">
    <property type="term" value="C:cytosol"/>
    <property type="evidence" value="ECO:0007669"/>
    <property type="project" value="TreeGrafter"/>
</dbReference>
<dbReference type="GO" id="GO:0005654">
    <property type="term" value="C:nucleoplasm"/>
    <property type="evidence" value="ECO:0007669"/>
    <property type="project" value="TreeGrafter"/>
</dbReference>
<reference evidence="2" key="2">
    <citation type="submission" date="2023-06" db="EMBL/GenBank/DDBJ databases">
        <authorList>
            <person name="Swenson N.G."/>
            <person name="Wegrzyn J.L."/>
            <person name="Mcevoy S.L."/>
        </authorList>
    </citation>
    <scope>NUCLEOTIDE SEQUENCE</scope>
    <source>
        <strain evidence="2">NS2018</strain>
        <tissue evidence="2">Leaf</tissue>
    </source>
</reference>
<evidence type="ECO:0000259" key="1">
    <source>
        <dbReference type="PROSITE" id="PS50053"/>
    </source>
</evidence>
<dbReference type="EMBL" id="JAUESC010000002">
    <property type="protein sequence ID" value="KAK0606509.1"/>
    <property type="molecule type" value="Genomic_DNA"/>
</dbReference>
<gene>
    <name evidence="2" type="ORF">LWI29_038484</name>
</gene>
<dbReference type="SUPFAM" id="SSF54236">
    <property type="entry name" value="Ubiquitin-like"/>
    <property type="match status" value="2"/>
</dbReference>
<dbReference type="AlphaFoldDB" id="A0AA39TKG5"/>
<name>A0AA39TKG5_ACESA</name>
<dbReference type="Pfam" id="PF00240">
    <property type="entry name" value="ubiquitin"/>
    <property type="match status" value="1"/>
</dbReference>
<dbReference type="GO" id="GO:0043161">
    <property type="term" value="P:proteasome-mediated ubiquitin-dependent protein catabolic process"/>
    <property type="evidence" value="ECO:0007669"/>
    <property type="project" value="TreeGrafter"/>
</dbReference>
<comment type="caution">
    <text evidence="2">The sequence shown here is derived from an EMBL/GenBank/DDBJ whole genome shotgun (WGS) entry which is preliminary data.</text>
</comment>
<keyword evidence="3" id="KW-1185">Reference proteome</keyword>
<dbReference type="InterPro" id="IPR029071">
    <property type="entry name" value="Ubiquitin-like_domsf"/>
</dbReference>